<feature type="region of interest" description="Disordered" evidence="1">
    <location>
        <begin position="126"/>
        <end position="150"/>
    </location>
</feature>
<dbReference type="Proteomes" id="UP001519654">
    <property type="component" value="Unassembled WGS sequence"/>
</dbReference>
<evidence type="ECO:0000256" key="1">
    <source>
        <dbReference type="SAM" id="MobiDB-lite"/>
    </source>
</evidence>
<feature type="compositionally biased region" description="Basic and acidic residues" evidence="1">
    <location>
        <begin position="126"/>
        <end position="135"/>
    </location>
</feature>
<organism evidence="2 3">
    <name type="scientific">Paractinoplanes bogorensis</name>
    <dbReference type="NCBI Taxonomy" id="1610840"/>
    <lineage>
        <taxon>Bacteria</taxon>
        <taxon>Bacillati</taxon>
        <taxon>Actinomycetota</taxon>
        <taxon>Actinomycetes</taxon>
        <taxon>Micromonosporales</taxon>
        <taxon>Micromonosporaceae</taxon>
        <taxon>Paractinoplanes</taxon>
    </lineage>
</organism>
<gene>
    <name evidence="2" type="ORF">KOI35_13495</name>
</gene>
<proteinExistence type="predicted"/>
<comment type="caution">
    <text evidence="2">The sequence shown here is derived from an EMBL/GenBank/DDBJ whole genome shotgun (WGS) entry which is preliminary data.</text>
</comment>
<name>A0ABS5YM24_9ACTN</name>
<sequence>MRELELPGSGWWLQWREDGFWREINDAQRHDEAAGRHVPGEDEWVAWTGSRQPQSRGGDWGGAAWWLLYGELPADGTAPRVELQDAAQPPVLVLGQVWACEWHAVAQPATVHIAGQQVVLPFAEPRYRREPEDTPGHGWFRYGDDAPGSR</sequence>
<protein>
    <submittedName>
        <fullName evidence="2">Uncharacterized protein</fullName>
    </submittedName>
</protein>
<accession>A0ABS5YM24</accession>
<reference evidence="2 3" key="1">
    <citation type="submission" date="2021-06" db="EMBL/GenBank/DDBJ databases">
        <title>Actinoplanes lichenicola sp. nov., and Actinoplanes ovalisporus sp. nov., isolated from lichen in Thailand.</title>
        <authorList>
            <person name="Saeng-In P."/>
            <person name="Kanchanasin P."/>
            <person name="Yuki M."/>
            <person name="Kudo T."/>
            <person name="Ohkuma M."/>
            <person name="Phongsopitanun W."/>
            <person name="Tanasupawat S."/>
        </authorList>
    </citation>
    <scope>NUCLEOTIDE SEQUENCE [LARGE SCALE GENOMIC DNA]</scope>
    <source>
        <strain evidence="2 3">NBRC 110975</strain>
    </source>
</reference>
<dbReference type="RefSeq" id="WP_215787193.1">
    <property type="nucleotide sequence ID" value="NZ_JAHKKG010000004.1"/>
</dbReference>
<keyword evidence="3" id="KW-1185">Reference proteome</keyword>
<evidence type="ECO:0000313" key="3">
    <source>
        <dbReference type="Proteomes" id="UP001519654"/>
    </source>
</evidence>
<dbReference type="EMBL" id="JAHKKG010000004">
    <property type="protein sequence ID" value="MBU2664512.1"/>
    <property type="molecule type" value="Genomic_DNA"/>
</dbReference>
<evidence type="ECO:0000313" key="2">
    <source>
        <dbReference type="EMBL" id="MBU2664512.1"/>
    </source>
</evidence>